<accession>A0AAV5AYV3</accession>
<comment type="caution">
    <text evidence="2">The sequence shown here is derived from an EMBL/GenBank/DDBJ whole genome shotgun (WGS) entry which is preliminary data.</text>
</comment>
<dbReference type="PANTHER" id="PTHR30015:SF7">
    <property type="entry name" value="TYPE IV METHYL-DIRECTED RESTRICTION ENZYME ECOKMRR"/>
    <property type="match status" value="1"/>
</dbReference>
<dbReference type="GO" id="GO:0003677">
    <property type="term" value="F:DNA binding"/>
    <property type="evidence" value="ECO:0007669"/>
    <property type="project" value="InterPro"/>
</dbReference>
<gene>
    <name evidence="2" type="ORF">ATOP_03790</name>
</gene>
<keyword evidence="2" id="KW-0255">Endonuclease</keyword>
<reference evidence="2" key="1">
    <citation type="journal article" date="2022" name="Int. J. Syst. Evol. Microbiol.">
        <title>Granulimonas faecalis gen. nov., sp. nov., and Leptogranulimonas caecicola gen. nov., sp. nov., novel lactate-producing Atopobiaceae bacteria isolated from mouse intestines, and an emended description of the family Atopobiaceae.</title>
        <authorList>
            <person name="Morinaga K."/>
            <person name="Kusada H."/>
            <person name="Sakamoto S."/>
            <person name="Murakami T."/>
            <person name="Toyoda A."/>
            <person name="Mori H."/>
            <person name="Meng X.Y."/>
            <person name="Takashino M."/>
            <person name="Murotomi K."/>
            <person name="Tamaki H."/>
        </authorList>
    </citation>
    <scope>NUCLEOTIDE SEQUENCE</scope>
    <source>
        <strain evidence="2">OPF53</strain>
    </source>
</reference>
<keyword evidence="2" id="KW-0378">Hydrolase</keyword>
<dbReference type="InterPro" id="IPR016984">
    <property type="entry name" value="UCP031853"/>
</dbReference>
<dbReference type="InterPro" id="IPR052906">
    <property type="entry name" value="Type_IV_Methyl-Rstrct_Enzyme"/>
</dbReference>
<dbReference type="Proteomes" id="UP001055025">
    <property type="component" value="Unassembled WGS sequence"/>
</dbReference>
<dbReference type="Gene3D" id="3.40.1350.10">
    <property type="match status" value="1"/>
</dbReference>
<dbReference type="EMBL" id="BQKC01000001">
    <property type="protein sequence ID" value="GJM54724.1"/>
    <property type="molecule type" value="Genomic_DNA"/>
</dbReference>
<dbReference type="GO" id="GO:0043590">
    <property type="term" value="C:bacterial nucleoid"/>
    <property type="evidence" value="ECO:0007669"/>
    <property type="project" value="TreeGrafter"/>
</dbReference>
<protein>
    <submittedName>
        <fullName evidence="2">Restriction endonuclease</fullName>
    </submittedName>
</protein>
<dbReference type="GO" id="GO:0009307">
    <property type="term" value="P:DNA restriction-modification system"/>
    <property type="evidence" value="ECO:0007669"/>
    <property type="project" value="InterPro"/>
</dbReference>
<dbReference type="SUPFAM" id="SSF52980">
    <property type="entry name" value="Restriction endonuclease-like"/>
    <property type="match status" value="1"/>
</dbReference>
<dbReference type="PIRSF" id="PIRSF031853">
    <property type="entry name" value="UPC031853"/>
    <property type="match status" value="1"/>
</dbReference>
<name>A0AAV5AYV3_9ACTN</name>
<dbReference type="RefSeq" id="WP_251164347.1">
    <property type="nucleotide sequence ID" value="NZ_BQKC01000001.1"/>
</dbReference>
<evidence type="ECO:0000313" key="2">
    <source>
        <dbReference type="EMBL" id="GJM54724.1"/>
    </source>
</evidence>
<dbReference type="GO" id="GO:0015666">
    <property type="term" value="F:restriction endodeoxyribonuclease activity"/>
    <property type="evidence" value="ECO:0007669"/>
    <property type="project" value="TreeGrafter"/>
</dbReference>
<dbReference type="InterPro" id="IPR011856">
    <property type="entry name" value="tRNA_endonuc-like_dom_sf"/>
</dbReference>
<dbReference type="InterPro" id="IPR011335">
    <property type="entry name" value="Restrct_endonuc-II-like"/>
</dbReference>
<dbReference type="AlphaFoldDB" id="A0AAV5AYV3"/>
<keyword evidence="3" id="KW-1185">Reference proteome</keyword>
<dbReference type="Pfam" id="PF04471">
    <property type="entry name" value="Mrr_cat"/>
    <property type="match status" value="1"/>
</dbReference>
<evidence type="ECO:0000259" key="1">
    <source>
        <dbReference type="Pfam" id="PF04471"/>
    </source>
</evidence>
<evidence type="ECO:0000313" key="3">
    <source>
        <dbReference type="Proteomes" id="UP001055025"/>
    </source>
</evidence>
<keyword evidence="2" id="KW-0540">Nuclease</keyword>
<dbReference type="PANTHER" id="PTHR30015">
    <property type="entry name" value="MRR RESTRICTION SYSTEM PROTEIN"/>
    <property type="match status" value="1"/>
</dbReference>
<organism evidence="2 3">
    <name type="scientific">Granulimonas faecalis</name>
    <dbReference type="NCBI Taxonomy" id="2894155"/>
    <lineage>
        <taxon>Bacteria</taxon>
        <taxon>Bacillati</taxon>
        <taxon>Actinomycetota</taxon>
        <taxon>Coriobacteriia</taxon>
        <taxon>Coriobacteriales</taxon>
        <taxon>Kribbibacteriaceae</taxon>
        <taxon>Granulimonas</taxon>
    </lineage>
</organism>
<sequence>MDAWMIRAGRNGAYASNWIENGVIGIGWDLGGADISAMSRDQIRTAYESLHPEESRAKIAAAAGQVNRFAHAMVEGSTVVMYDPQTRLYHIGEVAGPCEPVAGNEAMTYRRAVVWTQEAPRDSLSTSSKNSLGSISTIFSISDEVMADVLRAAALPPAADEEPAPSDDEEARAATYNDGVERIKDRVNLLDWEEMEQLVAGLLRAMGYYARVTPKGPDGGRDLIASPDALGLESPRIIAEVKHRKGAMGAPEVRSFIGGLRASDRGLYVSTGGFTREARYEADRSNVPVKLLDLDEFVRLYVECYDSADGEARAILPLVRIWWPA</sequence>
<feature type="domain" description="Restriction endonuclease type IV Mrr" evidence="1">
    <location>
        <begin position="190"/>
        <end position="300"/>
    </location>
</feature>
<proteinExistence type="predicted"/>
<dbReference type="InterPro" id="IPR007560">
    <property type="entry name" value="Restrct_endonuc_IV_Mrr"/>
</dbReference>